<keyword evidence="3" id="KW-1003">Cell membrane</keyword>
<dbReference type="Proteomes" id="UP000050509">
    <property type="component" value="Unassembled WGS sequence"/>
</dbReference>
<dbReference type="PROSITE" id="PS51371">
    <property type="entry name" value="CBS"/>
    <property type="match status" value="2"/>
</dbReference>
<dbReference type="GO" id="GO:0050660">
    <property type="term" value="F:flavin adenine dinucleotide binding"/>
    <property type="evidence" value="ECO:0007669"/>
    <property type="project" value="InterPro"/>
</dbReference>
<proteinExistence type="inferred from homology"/>
<feature type="non-terminal residue" evidence="9">
    <location>
        <position position="1"/>
    </location>
</feature>
<evidence type="ECO:0000313" key="9">
    <source>
        <dbReference type="EMBL" id="KPV48951.1"/>
    </source>
</evidence>
<dbReference type="SUPFAM" id="SSF56176">
    <property type="entry name" value="FAD-binding/transporter-associated domain-like"/>
    <property type="match status" value="1"/>
</dbReference>
<keyword evidence="4" id="KW-0677">Repeat</keyword>
<accession>A0A0P9D0J6</accession>
<comment type="caution">
    <text evidence="9">The sequence shown here is derived from an EMBL/GenBank/DDBJ whole genome shotgun (WGS) entry which is preliminary data.</text>
</comment>
<keyword evidence="10" id="KW-1185">Reference proteome</keyword>
<comment type="similarity">
    <text evidence="2">Belongs to the UPF0053 family.</text>
</comment>
<sequence>MRTLSGHDLAKMPLVTEEELRLLVNVGEEEGLIEPDERVMIEGIFSFGDTVVREVMVPRVDIVAMEQNATLNEALELVIGHGHSRIPVFHETIDQVVGILYAKDLLPWLRNGEAGQGPSVPLSLASLLRPPHFVPETMKVDALLKDLQARKVHLAIVVDEYGGTAGVVTIEDLLEEIVGAIQDEYDVEEQSVRLVSEGELIADARVLLDDLNDVTGLHIESDESDRIGGLVYERLGRVPKAGDEVQLNDGITITVLSVEGLRPRQLRLTYPPTHDHDLEVSATKGAAADDDDAA</sequence>
<evidence type="ECO:0000256" key="6">
    <source>
        <dbReference type="PROSITE-ProRule" id="PRU00703"/>
    </source>
</evidence>
<dbReference type="InterPro" id="IPR005170">
    <property type="entry name" value="Transptr-assoc_dom"/>
</dbReference>
<dbReference type="InterPro" id="IPR046342">
    <property type="entry name" value="CBS_dom_sf"/>
</dbReference>
<name>A0A0P9D0J6_9CHLR</name>
<dbReference type="EMBL" id="LJCR01002286">
    <property type="protein sequence ID" value="KPV48951.1"/>
    <property type="molecule type" value="Genomic_DNA"/>
</dbReference>
<feature type="region of interest" description="Disordered" evidence="7">
    <location>
        <begin position="272"/>
        <end position="294"/>
    </location>
</feature>
<dbReference type="InterPro" id="IPR036318">
    <property type="entry name" value="FAD-bd_PCMH-like_sf"/>
</dbReference>
<keyword evidence="5 6" id="KW-0129">CBS domain</keyword>
<dbReference type="PANTHER" id="PTHR22777:SF32">
    <property type="entry name" value="UPF0053 INNER MEMBRANE PROTEIN YFJD"/>
    <property type="match status" value="1"/>
</dbReference>
<feature type="domain" description="CBS" evidence="8">
    <location>
        <begin position="56"/>
        <end position="115"/>
    </location>
</feature>
<evidence type="ECO:0000313" key="10">
    <source>
        <dbReference type="Proteomes" id="UP000050509"/>
    </source>
</evidence>
<dbReference type="CDD" id="cd04590">
    <property type="entry name" value="CBS_pair_CorC_HlyC_assoc"/>
    <property type="match status" value="1"/>
</dbReference>
<dbReference type="FunFam" id="3.10.580.10:FF:000002">
    <property type="entry name" value="Magnesium/cobalt efflux protein CorC"/>
    <property type="match status" value="1"/>
</dbReference>
<gene>
    <name evidence="9" type="ORF">SE17_35325</name>
</gene>
<evidence type="ECO:0000256" key="2">
    <source>
        <dbReference type="ARBA" id="ARBA00006337"/>
    </source>
</evidence>
<dbReference type="SMART" id="SM00116">
    <property type="entry name" value="CBS"/>
    <property type="match status" value="2"/>
</dbReference>
<dbReference type="Pfam" id="PF00571">
    <property type="entry name" value="CBS"/>
    <property type="match status" value="2"/>
</dbReference>
<keyword evidence="3" id="KW-0472">Membrane</keyword>
<protein>
    <recommendedName>
        <fullName evidence="8">CBS domain-containing protein</fullName>
    </recommendedName>
</protein>
<dbReference type="InterPro" id="IPR016169">
    <property type="entry name" value="FAD-bd_PCMH_sub2"/>
</dbReference>
<dbReference type="PANTHER" id="PTHR22777">
    <property type="entry name" value="HEMOLYSIN-RELATED"/>
    <property type="match status" value="1"/>
</dbReference>
<dbReference type="AlphaFoldDB" id="A0A0P9D0J6"/>
<organism evidence="9 10">
    <name type="scientific">Kouleothrix aurantiaca</name>
    <dbReference type="NCBI Taxonomy" id="186479"/>
    <lineage>
        <taxon>Bacteria</taxon>
        <taxon>Bacillati</taxon>
        <taxon>Chloroflexota</taxon>
        <taxon>Chloroflexia</taxon>
        <taxon>Chloroflexales</taxon>
        <taxon>Roseiflexineae</taxon>
        <taxon>Roseiflexaceae</taxon>
        <taxon>Kouleothrix</taxon>
    </lineage>
</organism>
<dbReference type="InterPro" id="IPR000644">
    <property type="entry name" value="CBS_dom"/>
</dbReference>
<evidence type="ECO:0000256" key="3">
    <source>
        <dbReference type="ARBA" id="ARBA00022475"/>
    </source>
</evidence>
<dbReference type="Gene3D" id="3.30.465.10">
    <property type="match status" value="1"/>
</dbReference>
<dbReference type="GO" id="GO:0005886">
    <property type="term" value="C:plasma membrane"/>
    <property type="evidence" value="ECO:0007669"/>
    <property type="project" value="UniProtKB-SubCell"/>
</dbReference>
<evidence type="ECO:0000256" key="1">
    <source>
        <dbReference type="ARBA" id="ARBA00004651"/>
    </source>
</evidence>
<dbReference type="Pfam" id="PF03471">
    <property type="entry name" value="CorC_HlyC"/>
    <property type="match status" value="1"/>
</dbReference>
<dbReference type="SUPFAM" id="SSF54631">
    <property type="entry name" value="CBS-domain pair"/>
    <property type="match status" value="1"/>
</dbReference>
<dbReference type="InterPro" id="IPR044751">
    <property type="entry name" value="Ion_transp-like_CBS"/>
</dbReference>
<evidence type="ECO:0000256" key="7">
    <source>
        <dbReference type="SAM" id="MobiDB-lite"/>
    </source>
</evidence>
<dbReference type="SMART" id="SM01091">
    <property type="entry name" value="CorC_HlyC"/>
    <property type="match status" value="1"/>
</dbReference>
<evidence type="ECO:0000256" key="5">
    <source>
        <dbReference type="ARBA" id="ARBA00023122"/>
    </source>
</evidence>
<evidence type="ECO:0000259" key="8">
    <source>
        <dbReference type="PROSITE" id="PS51371"/>
    </source>
</evidence>
<dbReference type="PATRIC" id="fig|186479.3.peg.4477"/>
<evidence type="ECO:0000256" key="4">
    <source>
        <dbReference type="ARBA" id="ARBA00022737"/>
    </source>
</evidence>
<comment type="subcellular location">
    <subcellularLocation>
        <location evidence="1">Cell membrane</location>
        <topology evidence="1">Multi-pass membrane protein</topology>
    </subcellularLocation>
</comment>
<feature type="domain" description="CBS" evidence="8">
    <location>
        <begin position="127"/>
        <end position="184"/>
    </location>
</feature>
<reference evidence="9 10" key="1">
    <citation type="submission" date="2015-09" db="EMBL/GenBank/DDBJ databases">
        <title>Draft genome sequence of Kouleothrix aurantiaca JCM 19913.</title>
        <authorList>
            <person name="Hemp J."/>
        </authorList>
    </citation>
    <scope>NUCLEOTIDE SEQUENCE [LARGE SCALE GENOMIC DNA]</scope>
    <source>
        <strain evidence="9 10">COM-B</strain>
    </source>
</reference>
<dbReference type="Gene3D" id="3.10.580.10">
    <property type="entry name" value="CBS-domain"/>
    <property type="match status" value="1"/>
</dbReference>